<dbReference type="RefSeq" id="WP_230740187.1">
    <property type="nucleotide sequence ID" value="NZ_JAJNDB010000009.1"/>
</dbReference>
<keyword evidence="3 5" id="KW-0949">S-adenosyl-L-methionine</keyword>
<dbReference type="InterPro" id="IPR049560">
    <property type="entry name" value="MeTrfase_RsmB-F_NOP2_cat"/>
</dbReference>
<dbReference type="Pfam" id="PF01029">
    <property type="entry name" value="NusB"/>
    <property type="match status" value="1"/>
</dbReference>
<dbReference type="PROSITE" id="PS51686">
    <property type="entry name" value="SAM_MT_RSMB_NOP"/>
    <property type="match status" value="1"/>
</dbReference>
<dbReference type="PRINTS" id="PR02008">
    <property type="entry name" value="RCMTFAMILY"/>
</dbReference>
<dbReference type="Pfam" id="PF01189">
    <property type="entry name" value="Methyltr_RsmB-F"/>
    <property type="match status" value="1"/>
</dbReference>
<dbReference type="InterPro" id="IPR023267">
    <property type="entry name" value="RCMT"/>
</dbReference>
<dbReference type="SUPFAM" id="SSF48013">
    <property type="entry name" value="NusB-like"/>
    <property type="match status" value="1"/>
</dbReference>
<evidence type="ECO:0000256" key="2">
    <source>
        <dbReference type="ARBA" id="ARBA00022679"/>
    </source>
</evidence>
<dbReference type="PANTHER" id="PTHR22807:SF53">
    <property type="entry name" value="RIBOSOMAL RNA SMALL SUBUNIT METHYLTRANSFERASE B-RELATED"/>
    <property type="match status" value="1"/>
</dbReference>
<dbReference type="SUPFAM" id="SSF53335">
    <property type="entry name" value="S-adenosyl-L-methionine-dependent methyltransferases"/>
    <property type="match status" value="1"/>
</dbReference>
<keyword evidence="1 5" id="KW-0489">Methyltransferase</keyword>
<dbReference type="GO" id="GO:0032259">
    <property type="term" value="P:methylation"/>
    <property type="evidence" value="ECO:0007669"/>
    <property type="project" value="UniProtKB-KW"/>
</dbReference>
<accession>A0ABS8PIH3</accession>
<comment type="similarity">
    <text evidence="5">Belongs to the class I-like SAM-binding methyltransferase superfamily. RsmB/NOP family.</text>
</comment>
<evidence type="ECO:0000256" key="4">
    <source>
        <dbReference type="ARBA" id="ARBA00022884"/>
    </source>
</evidence>
<name>A0ABS8PIH3_9PSEU</name>
<dbReference type="InterPro" id="IPR035926">
    <property type="entry name" value="NusB-like_sf"/>
</dbReference>
<comment type="caution">
    <text evidence="8">The sequence shown here is derived from an EMBL/GenBank/DDBJ whole genome shotgun (WGS) entry which is preliminary data.</text>
</comment>
<evidence type="ECO:0000256" key="6">
    <source>
        <dbReference type="SAM" id="MobiDB-lite"/>
    </source>
</evidence>
<feature type="compositionally biased region" description="Basic residues" evidence="6">
    <location>
        <begin position="12"/>
        <end position="28"/>
    </location>
</feature>
<dbReference type="Proteomes" id="UP001199469">
    <property type="component" value="Unassembled WGS sequence"/>
</dbReference>
<feature type="binding site" evidence="5">
    <location>
        <position position="373"/>
    </location>
    <ligand>
        <name>S-adenosyl-L-methionine</name>
        <dbReference type="ChEBI" id="CHEBI:59789"/>
    </ligand>
</feature>
<feature type="domain" description="SAM-dependent MTase RsmB/NOP-type" evidence="7">
    <location>
        <begin position="203"/>
        <end position="489"/>
    </location>
</feature>
<dbReference type="Gene3D" id="1.10.940.10">
    <property type="entry name" value="NusB-like"/>
    <property type="match status" value="1"/>
</dbReference>
<dbReference type="InterPro" id="IPR029063">
    <property type="entry name" value="SAM-dependent_MTases_sf"/>
</dbReference>
<keyword evidence="4 5" id="KW-0694">RNA-binding</keyword>
<dbReference type="InterPro" id="IPR006027">
    <property type="entry name" value="NusB_RsmB_TIM44"/>
</dbReference>
<dbReference type="EMBL" id="JAJNDB010000009">
    <property type="protein sequence ID" value="MCD2197833.1"/>
    <property type="molecule type" value="Genomic_DNA"/>
</dbReference>
<sequence length="490" mass="51607">MTDSSVPPGGHRSGRGPRRKPGKPHRSGPPRGRSGPSRPPQGDPAREAALETLRAVREDDAYANLTLPKLLRERRISGRDAALATDLAYGACRAQGLLDAVLGACVDRPLDRLDGVVLDALRLGAQQLLRTRIPAHAAVGATVELVRARAGSKPTGFVNAVLRRVGERDEAGWAEQLAPDAEEDPVGHLAFVHAHPRWIAEVFRDALGPAADAELGDALAADDARPAVHLAARPGEISAEELAAVTGGDEAPYSPYGVHLTEGGDPGDLDPVREGLAVVQDEGSQLVALAAARADLTGRDELWLDLCAGPGGKAVMLGALAAIEGATVDAVDRAPHRAALVEKATAGLPVRVHTGDAREVALPEAAYDRVLVDAPCTGLGALRRRPEARWRRRTEDVAELAELQRSLLAHGLERVRPGGVVTYATCSPHPAETVEVVRAVVEKTGAELLDTAAFLPDIPATAVPDGPGLQLWPHRHGTDAMYCATLRRPA</sequence>
<proteinExistence type="inferred from homology"/>
<feature type="binding site" evidence="5">
    <location>
        <position position="356"/>
    </location>
    <ligand>
        <name>S-adenosyl-L-methionine</name>
        <dbReference type="ChEBI" id="CHEBI:59789"/>
    </ligand>
</feature>
<evidence type="ECO:0000313" key="8">
    <source>
        <dbReference type="EMBL" id="MCD2197833.1"/>
    </source>
</evidence>
<protein>
    <submittedName>
        <fullName evidence="8">rRNA small subunit methyltransferase B</fullName>
    </submittedName>
</protein>
<dbReference type="Gene3D" id="3.40.50.150">
    <property type="entry name" value="Vaccinia Virus protein VP39"/>
    <property type="match status" value="1"/>
</dbReference>
<feature type="active site" description="Nucleophile" evidence="5">
    <location>
        <position position="426"/>
    </location>
</feature>
<feature type="binding site" evidence="5">
    <location>
        <position position="332"/>
    </location>
    <ligand>
        <name>S-adenosyl-L-methionine</name>
        <dbReference type="ChEBI" id="CHEBI:59789"/>
    </ligand>
</feature>
<gene>
    <name evidence="8" type="ORF">LQ327_31125</name>
</gene>
<dbReference type="InterPro" id="IPR001678">
    <property type="entry name" value="MeTrfase_RsmB-F_NOP2_dom"/>
</dbReference>
<feature type="binding site" evidence="5">
    <location>
        <begin position="307"/>
        <end position="313"/>
    </location>
    <ligand>
        <name>S-adenosyl-L-methionine</name>
        <dbReference type="ChEBI" id="CHEBI:59789"/>
    </ligand>
</feature>
<dbReference type="GO" id="GO:0008168">
    <property type="term" value="F:methyltransferase activity"/>
    <property type="evidence" value="ECO:0007669"/>
    <property type="project" value="UniProtKB-KW"/>
</dbReference>
<evidence type="ECO:0000256" key="3">
    <source>
        <dbReference type="ARBA" id="ARBA00022691"/>
    </source>
</evidence>
<dbReference type="PANTHER" id="PTHR22807">
    <property type="entry name" value="NOP2 YEAST -RELATED NOL1/NOP2/FMU SUN DOMAIN-CONTAINING"/>
    <property type="match status" value="1"/>
</dbReference>
<organism evidence="8 9">
    <name type="scientific">Actinomycetospora endophytica</name>
    <dbReference type="NCBI Taxonomy" id="2291215"/>
    <lineage>
        <taxon>Bacteria</taxon>
        <taxon>Bacillati</taxon>
        <taxon>Actinomycetota</taxon>
        <taxon>Actinomycetes</taxon>
        <taxon>Pseudonocardiales</taxon>
        <taxon>Pseudonocardiaceae</taxon>
        <taxon>Actinomycetospora</taxon>
    </lineage>
</organism>
<evidence type="ECO:0000313" key="9">
    <source>
        <dbReference type="Proteomes" id="UP001199469"/>
    </source>
</evidence>
<feature type="region of interest" description="Disordered" evidence="6">
    <location>
        <begin position="1"/>
        <end position="46"/>
    </location>
</feature>
<evidence type="ECO:0000259" key="7">
    <source>
        <dbReference type="PROSITE" id="PS51686"/>
    </source>
</evidence>
<dbReference type="CDD" id="cd02440">
    <property type="entry name" value="AdoMet_MTases"/>
    <property type="match status" value="1"/>
</dbReference>
<evidence type="ECO:0000256" key="5">
    <source>
        <dbReference type="PROSITE-ProRule" id="PRU01023"/>
    </source>
</evidence>
<keyword evidence="9" id="KW-1185">Reference proteome</keyword>
<reference evidence="8 9" key="1">
    <citation type="submission" date="2021-11" db="EMBL/GenBank/DDBJ databases">
        <title>Draft genome sequence of Actinomycetospora sp. SF1 isolated from the rhizosphere soil.</title>
        <authorList>
            <person name="Duangmal K."/>
            <person name="Chantavorakit T."/>
        </authorList>
    </citation>
    <scope>NUCLEOTIDE SEQUENCE [LARGE SCALE GENOMIC DNA]</scope>
    <source>
        <strain evidence="8 9">TBRC 5722</strain>
    </source>
</reference>
<keyword evidence="2 5" id="KW-0808">Transferase</keyword>
<evidence type="ECO:0000256" key="1">
    <source>
        <dbReference type="ARBA" id="ARBA00022603"/>
    </source>
</evidence>